<proteinExistence type="predicted"/>
<sequence>MTVHAFVDESVRTRYVMAAALISPRDLAAARRSISSLILPGQRRLHFCKEREDDSLMTSDRHTLYDRLRAVQADQVEYVHQRAREECLLAIPDTLAWCWTRGGHWRKALPAGTRVDRLTAP</sequence>
<gene>
    <name evidence="1" type="ORF">ACFOUW_08210</name>
</gene>
<dbReference type="RefSeq" id="WP_205117067.1">
    <property type="nucleotide sequence ID" value="NZ_JAFBCM010000001.1"/>
</dbReference>
<protein>
    <recommendedName>
        <fullName evidence="3">DUF3800 domain-containing protein</fullName>
    </recommendedName>
</protein>
<evidence type="ECO:0000313" key="1">
    <source>
        <dbReference type="EMBL" id="MFC3760819.1"/>
    </source>
</evidence>
<accession>A0ABV7Y7N9</accession>
<comment type="caution">
    <text evidence="1">The sequence shown here is derived from an EMBL/GenBank/DDBJ whole genome shotgun (WGS) entry which is preliminary data.</text>
</comment>
<dbReference type="Proteomes" id="UP001595699">
    <property type="component" value="Unassembled WGS sequence"/>
</dbReference>
<reference evidence="2" key="1">
    <citation type="journal article" date="2019" name="Int. J. Syst. Evol. Microbiol.">
        <title>The Global Catalogue of Microorganisms (GCM) 10K type strain sequencing project: providing services to taxonomists for standard genome sequencing and annotation.</title>
        <authorList>
            <consortium name="The Broad Institute Genomics Platform"/>
            <consortium name="The Broad Institute Genome Sequencing Center for Infectious Disease"/>
            <person name="Wu L."/>
            <person name="Ma J."/>
        </authorList>
    </citation>
    <scope>NUCLEOTIDE SEQUENCE [LARGE SCALE GENOMIC DNA]</scope>
    <source>
        <strain evidence="2">CGMCC 4.7241</strain>
    </source>
</reference>
<evidence type="ECO:0000313" key="2">
    <source>
        <dbReference type="Proteomes" id="UP001595699"/>
    </source>
</evidence>
<dbReference type="EMBL" id="JBHRZH010000006">
    <property type="protein sequence ID" value="MFC3760819.1"/>
    <property type="molecule type" value="Genomic_DNA"/>
</dbReference>
<organism evidence="1 2">
    <name type="scientific">Tenggerimyces flavus</name>
    <dbReference type="NCBI Taxonomy" id="1708749"/>
    <lineage>
        <taxon>Bacteria</taxon>
        <taxon>Bacillati</taxon>
        <taxon>Actinomycetota</taxon>
        <taxon>Actinomycetes</taxon>
        <taxon>Propionibacteriales</taxon>
        <taxon>Nocardioidaceae</taxon>
        <taxon>Tenggerimyces</taxon>
    </lineage>
</organism>
<name>A0ABV7Y7N9_9ACTN</name>
<keyword evidence="2" id="KW-1185">Reference proteome</keyword>
<evidence type="ECO:0008006" key="3">
    <source>
        <dbReference type="Google" id="ProtNLM"/>
    </source>
</evidence>